<protein>
    <submittedName>
        <fullName evidence="3">Alpha/Beta hydrolase protein</fullName>
    </submittedName>
</protein>
<dbReference type="EMBL" id="JARKIB010000722">
    <property type="protein sequence ID" value="KAJ7693505.1"/>
    <property type="molecule type" value="Genomic_DNA"/>
</dbReference>
<dbReference type="InterPro" id="IPR029058">
    <property type="entry name" value="AB_hydrolase_fold"/>
</dbReference>
<keyword evidence="4" id="KW-1185">Reference proteome</keyword>
<sequence length="274" mass="29343">MSICALIENLLFSEVVAQTNCSTAADAMTCLRAASATTLETANVNISNGGLFGTFLLVPVVDGTFITQRPTLSFMQRKINGQALLAVTNTFEGTVFVNQSATAVTAAQYSSELFPDFTAAQANTVENLYSGLGSDIFQTSAIQGETIFICPTYYMLSAFPGRSFKGEFAIPPGFHGGDLVYYFPGTSTPPFNNTAFIDAFAQSFTSFIINQNPNIKVDPSTITPSWSPFAVGDTEMLFNQTAPDGLPVVQPITTSSALLTRCQFWESVGNLTAQ</sequence>
<dbReference type="GO" id="GO:0016787">
    <property type="term" value="F:hydrolase activity"/>
    <property type="evidence" value="ECO:0007669"/>
    <property type="project" value="UniProtKB-KW"/>
</dbReference>
<reference evidence="3" key="1">
    <citation type="submission" date="2023-03" db="EMBL/GenBank/DDBJ databases">
        <title>Massive genome expansion in bonnet fungi (Mycena s.s.) driven by repeated elements and novel gene families across ecological guilds.</title>
        <authorList>
            <consortium name="Lawrence Berkeley National Laboratory"/>
            <person name="Harder C.B."/>
            <person name="Miyauchi S."/>
            <person name="Viragh M."/>
            <person name="Kuo A."/>
            <person name="Thoen E."/>
            <person name="Andreopoulos B."/>
            <person name="Lu D."/>
            <person name="Skrede I."/>
            <person name="Drula E."/>
            <person name="Henrissat B."/>
            <person name="Morin E."/>
            <person name="Kohler A."/>
            <person name="Barry K."/>
            <person name="LaButti K."/>
            <person name="Morin E."/>
            <person name="Salamov A."/>
            <person name="Lipzen A."/>
            <person name="Mereny Z."/>
            <person name="Hegedus B."/>
            <person name="Baldrian P."/>
            <person name="Stursova M."/>
            <person name="Weitz H."/>
            <person name="Taylor A."/>
            <person name="Grigoriev I.V."/>
            <person name="Nagy L.G."/>
            <person name="Martin F."/>
            <person name="Kauserud H."/>
        </authorList>
    </citation>
    <scope>NUCLEOTIDE SEQUENCE</scope>
    <source>
        <strain evidence="3">CBHHK182m</strain>
    </source>
</reference>
<name>A0AAD7DKM3_9AGAR</name>
<evidence type="ECO:0000313" key="3">
    <source>
        <dbReference type="EMBL" id="KAJ7693505.1"/>
    </source>
</evidence>
<dbReference type="AlphaFoldDB" id="A0AAD7DKM3"/>
<dbReference type="InterPro" id="IPR050309">
    <property type="entry name" value="Type-B_Carboxylest/Lipase"/>
</dbReference>
<feature type="chain" id="PRO_5041999390" evidence="1">
    <location>
        <begin position="18"/>
        <end position="274"/>
    </location>
</feature>
<dbReference type="SUPFAM" id="SSF53474">
    <property type="entry name" value="alpha/beta-Hydrolases"/>
    <property type="match status" value="1"/>
</dbReference>
<comment type="caution">
    <text evidence="3">The sequence shown here is derived from an EMBL/GenBank/DDBJ whole genome shotgun (WGS) entry which is preliminary data.</text>
</comment>
<proteinExistence type="predicted"/>
<feature type="signal peptide" evidence="1">
    <location>
        <begin position="1"/>
        <end position="17"/>
    </location>
</feature>
<dbReference type="Pfam" id="PF00135">
    <property type="entry name" value="COesterase"/>
    <property type="match status" value="1"/>
</dbReference>
<accession>A0AAD7DKM3</accession>
<evidence type="ECO:0000259" key="2">
    <source>
        <dbReference type="Pfam" id="PF00135"/>
    </source>
</evidence>
<feature type="domain" description="Carboxylesterase type B" evidence="2">
    <location>
        <begin position="13"/>
        <end position="236"/>
    </location>
</feature>
<organism evidence="3 4">
    <name type="scientific">Mycena metata</name>
    <dbReference type="NCBI Taxonomy" id="1033252"/>
    <lineage>
        <taxon>Eukaryota</taxon>
        <taxon>Fungi</taxon>
        <taxon>Dikarya</taxon>
        <taxon>Basidiomycota</taxon>
        <taxon>Agaricomycotina</taxon>
        <taxon>Agaricomycetes</taxon>
        <taxon>Agaricomycetidae</taxon>
        <taxon>Agaricales</taxon>
        <taxon>Marasmiineae</taxon>
        <taxon>Mycenaceae</taxon>
        <taxon>Mycena</taxon>
    </lineage>
</organism>
<gene>
    <name evidence="3" type="ORF">B0H16DRAFT_1680521</name>
</gene>
<evidence type="ECO:0000313" key="4">
    <source>
        <dbReference type="Proteomes" id="UP001215598"/>
    </source>
</evidence>
<dbReference type="Proteomes" id="UP001215598">
    <property type="component" value="Unassembled WGS sequence"/>
</dbReference>
<keyword evidence="3" id="KW-0378">Hydrolase</keyword>
<evidence type="ECO:0000256" key="1">
    <source>
        <dbReference type="SAM" id="SignalP"/>
    </source>
</evidence>
<dbReference type="InterPro" id="IPR002018">
    <property type="entry name" value="CarbesteraseB"/>
</dbReference>
<keyword evidence="1" id="KW-0732">Signal</keyword>
<dbReference type="PANTHER" id="PTHR11559">
    <property type="entry name" value="CARBOXYLESTERASE"/>
    <property type="match status" value="1"/>
</dbReference>
<dbReference type="Gene3D" id="3.40.50.1820">
    <property type="entry name" value="alpha/beta hydrolase"/>
    <property type="match status" value="1"/>
</dbReference>